<evidence type="ECO:0000259" key="2">
    <source>
        <dbReference type="SMART" id="SM00642"/>
    </source>
</evidence>
<dbReference type="AlphaFoldDB" id="A0A9D2SXC9"/>
<dbReference type="InterPro" id="IPR013780">
    <property type="entry name" value="Glyco_hydro_b"/>
</dbReference>
<gene>
    <name evidence="3" type="ORF">H9757_09375</name>
</gene>
<dbReference type="InterPro" id="IPR014756">
    <property type="entry name" value="Ig_E-set"/>
</dbReference>
<protein>
    <submittedName>
        <fullName evidence="3">Glycogen debranching protein</fullName>
    </submittedName>
</protein>
<comment type="caution">
    <text evidence="3">The sequence shown here is derived from an EMBL/GenBank/DDBJ whole genome shotgun (WGS) entry which is preliminary data.</text>
</comment>
<organism evidence="3 4">
    <name type="scientific">Candidatus Mediterraneibacter faecigallinarum</name>
    <dbReference type="NCBI Taxonomy" id="2838669"/>
    <lineage>
        <taxon>Bacteria</taxon>
        <taxon>Bacillati</taxon>
        <taxon>Bacillota</taxon>
        <taxon>Clostridia</taxon>
        <taxon>Lachnospirales</taxon>
        <taxon>Lachnospiraceae</taxon>
        <taxon>Mediterraneibacter</taxon>
    </lineage>
</organism>
<feature type="domain" description="Glycosyl hydrolase family 13 catalytic" evidence="2">
    <location>
        <begin position="136"/>
        <end position="448"/>
    </location>
</feature>
<name>A0A9D2SXC9_9FIRM</name>
<dbReference type="Gene3D" id="2.60.40.10">
    <property type="entry name" value="Immunoglobulins"/>
    <property type="match status" value="1"/>
</dbReference>
<evidence type="ECO:0000313" key="4">
    <source>
        <dbReference type="Proteomes" id="UP000823894"/>
    </source>
</evidence>
<evidence type="ECO:0000313" key="3">
    <source>
        <dbReference type="EMBL" id="HJC39253.1"/>
    </source>
</evidence>
<dbReference type="Gene3D" id="2.60.40.1180">
    <property type="entry name" value="Golgi alpha-mannosidase II"/>
    <property type="match status" value="1"/>
</dbReference>
<reference evidence="3" key="2">
    <citation type="submission" date="2021-04" db="EMBL/GenBank/DDBJ databases">
        <authorList>
            <person name="Gilroy R."/>
        </authorList>
    </citation>
    <scope>NUCLEOTIDE SEQUENCE</scope>
    <source>
        <strain evidence="3">ChiGjej1B1-1692</strain>
    </source>
</reference>
<dbReference type="SUPFAM" id="SSF51445">
    <property type="entry name" value="(Trans)glycosidases"/>
    <property type="match status" value="1"/>
</dbReference>
<dbReference type="InterPro" id="IPR006047">
    <property type="entry name" value="GH13_cat_dom"/>
</dbReference>
<sequence>MKKVKGSPQPFGAVVRGNRVNFAVQVPQGKICELLLYRAGRTLPEQCFEMAEEDGIGEVRFLAIDDIDAEKYEYNYRIGEKVCVDPYVREIAGKEHFGQKKDIQKHQVRGKLVSEEYDWNGDRRLHLPWNEVVAYSLHVRGFTKHSSSKAAHKGTFQGVIEKIPYLKELGINQIQCMPVYEFEECESGHLNYWGYGAGFYFAPKEAYAAGKSAAVELKDMVRSCHQEGIEVVLEMPFQAGVSVQTALECLRFYMLEYHIDGFVINPYIIPWEIVNSDPFLKDIKIMRRDDGFQNVMRRFLKGDENMINDVIWALKHNSAGDGKCNYITGHTGFTLWDLVSYDGKHNEANGERNTDGPDYNYSWNCGAEGPSRKKAVMALRKNQVRNAFLLLLTAQGTPCLLAGDEFYNTQKGNNNVYCQDNETSWVNWSRLKTDDSLFRHVKALIAFRKAHACLHRKEELNGMDRTACGMPDVSYHGENAWKVKAEVASRQLGVLYAGVKADDDACFAAYNMHWIPHEYALPFPGKGKKWYVAADTERGVLDEPELLEEQKSIGLKERSIVLLVGRKRAEK</sequence>
<evidence type="ECO:0000256" key="1">
    <source>
        <dbReference type="ARBA" id="ARBA00008061"/>
    </source>
</evidence>
<dbReference type="Gene3D" id="3.20.20.80">
    <property type="entry name" value="Glycosidases"/>
    <property type="match status" value="2"/>
</dbReference>
<dbReference type="InterPro" id="IPR013783">
    <property type="entry name" value="Ig-like_fold"/>
</dbReference>
<dbReference type="EMBL" id="DWWK01000149">
    <property type="protein sequence ID" value="HJC39253.1"/>
    <property type="molecule type" value="Genomic_DNA"/>
</dbReference>
<dbReference type="Proteomes" id="UP000823894">
    <property type="component" value="Unassembled WGS sequence"/>
</dbReference>
<dbReference type="SMART" id="SM00642">
    <property type="entry name" value="Aamy"/>
    <property type="match status" value="1"/>
</dbReference>
<dbReference type="GO" id="GO:0005975">
    <property type="term" value="P:carbohydrate metabolic process"/>
    <property type="evidence" value="ECO:0007669"/>
    <property type="project" value="InterPro"/>
</dbReference>
<dbReference type="PANTHER" id="PTHR43002">
    <property type="entry name" value="GLYCOGEN DEBRANCHING ENZYME"/>
    <property type="match status" value="1"/>
</dbReference>
<dbReference type="SUPFAM" id="SSF81296">
    <property type="entry name" value="E set domains"/>
    <property type="match status" value="1"/>
</dbReference>
<dbReference type="CDD" id="cd11234">
    <property type="entry name" value="E_set_GDE_N"/>
    <property type="match status" value="1"/>
</dbReference>
<dbReference type="SUPFAM" id="SSF51011">
    <property type="entry name" value="Glycosyl hydrolase domain"/>
    <property type="match status" value="1"/>
</dbReference>
<accession>A0A9D2SXC9</accession>
<dbReference type="Pfam" id="PF00128">
    <property type="entry name" value="Alpha-amylase"/>
    <property type="match status" value="1"/>
</dbReference>
<comment type="similarity">
    <text evidence="1">Belongs to the glycosyl hydrolase 13 family.</text>
</comment>
<reference evidence="3" key="1">
    <citation type="journal article" date="2021" name="PeerJ">
        <title>Extensive microbial diversity within the chicken gut microbiome revealed by metagenomics and culture.</title>
        <authorList>
            <person name="Gilroy R."/>
            <person name="Ravi A."/>
            <person name="Getino M."/>
            <person name="Pursley I."/>
            <person name="Horton D.L."/>
            <person name="Alikhan N.F."/>
            <person name="Baker D."/>
            <person name="Gharbi K."/>
            <person name="Hall N."/>
            <person name="Watson M."/>
            <person name="Adriaenssens E.M."/>
            <person name="Foster-Nyarko E."/>
            <person name="Jarju S."/>
            <person name="Secka A."/>
            <person name="Antonio M."/>
            <person name="Oren A."/>
            <person name="Chaudhuri R.R."/>
            <person name="La Ragione R."/>
            <person name="Hildebrand F."/>
            <person name="Pallen M.J."/>
        </authorList>
    </citation>
    <scope>NUCLEOTIDE SEQUENCE</scope>
    <source>
        <strain evidence="3">ChiGjej1B1-1692</strain>
    </source>
</reference>
<proteinExistence type="inferred from homology"/>
<dbReference type="InterPro" id="IPR017853">
    <property type="entry name" value="GH"/>
</dbReference>